<proteinExistence type="predicted"/>
<dbReference type="SUPFAM" id="SSF55729">
    <property type="entry name" value="Acyl-CoA N-acyltransferases (Nat)"/>
    <property type="match status" value="1"/>
</dbReference>
<dbReference type="GO" id="GO:0016740">
    <property type="term" value="F:transferase activity"/>
    <property type="evidence" value="ECO:0007669"/>
    <property type="project" value="UniProtKB-KW"/>
</dbReference>
<dbReference type="InterPro" id="IPR016181">
    <property type="entry name" value="Acyl_CoA_acyltransferase"/>
</dbReference>
<dbReference type="CDD" id="cd04301">
    <property type="entry name" value="NAT_SF"/>
    <property type="match status" value="1"/>
</dbReference>
<dbReference type="Gene3D" id="3.40.630.30">
    <property type="match status" value="1"/>
</dbReference>
<sequence>MSTKPLMSAEKREMIPDPDSNLKMAAMIKGKLDTALAKRFRPRTVPQAFLDILPPHAQLFVIVTAAQIDIRLCVDANAHLPIRANSWQTVGYISAVGTDDRTAIVGPLYTEKPFRENGVATYLLIILAAYAKIRGIHLLTLYDGSDRSWKPHNMYINTAFKYVKPYPDREMKASVEQVIATWPGFAKKYQKSWLWRIVSPT</sequence>
<organism evidence="1">
    <name type="scientific">Pithovirus LCPAC403</name>
    <dbReference type="NCBI Taxonomy" id="2506596"/>
    <lineage>
        <taxon>Viruses</taxon>
        <taxon>Pithoviruses</taxon>
    </lineage>
</organism>
<accession>A0A481ZDD7</accession>
<dbReference type="EMBL" id="MK500590">
    <property type="protein sequence ID" value="QBK93160.1"/>
    <property type="molecule type" value="Genomic_DNA"/>
</dbReference>
<protein>
    <submittedName>
        <fullName evidence="1">Acetyltransferase GNAT domain protein</fullName>
    </submittedName>
</protein>
<name>A0A481ZDD7_9VIRU</name>
<keyword evidence="1" id="KW-0808">Transferase</keyword>
<evidence type="ECO:0000313" key="1">
    <source>
        <dbReference type="EMBL" id="QBK93160.1"/>
    </source>
</evidence>
<gene>
    <name evidence="1" type="ORF">LCPAC403_02940</name>
</gene>
<reference evidence="1" key="1">
    <citation type="journal article" date="2019" name="MBio">
        <title>Virus Genomes from Deep Sea Sediments Expand the Ocean Megavirome and Support Independent Origins of Viral Gigantism.</title>
        <authorList>
            <person name="Backstrom D."/>
            <person name="Yutin N."/>
            <person name="Jorgensen S.L."/>
            <person name="Dharamshi J."/>
            <person name="Homa F."/>
            <person name="Zaremba-Niedwiedzka K."/>
            <person name="Spang A."/>
            <person name="Wolf Y.I."/>
            <person name="Koonin E.V."/>
            <person name="Ettema T.J."/>
        </authorList>
    </citation>
    <scope>NUCLEOTIDE SEQUENCE</scope>
</reference>